<dbReference type="RefSeq" id="XP_007507596.1">
    <property type="nucleotide sequence ID" value="XM_007507534.3"/>
</dbReference>
<dbReference type="Pfam" id="PF00001">
    <property type="entry name" value="7tm_1"/>
    <property type="match status" value="1"/>
</dbReference>
<comment type="similarity">
    <text evidence="11">Belongs to the G-protein coupled receptor 1 family.</text>
</comment>
<dbReference type="PRINTS" id="PR00237">
    <property type="entry name" value="GPCRRHODOPSN"/>
</dbReference>
<dbReference type="PANTHER" id="PTHR24247:SF32">
    <property type="entry name" value="5-HYDROXYTRYPTAMINE RECEPTOR 2C"/>
    <property type="match status" value="1"/>
</dbReference>
<protein>
    <submittedName>
        <fullName evidence="15">5-hydroxytryptamine receptor 2C</fullName>
    </submittedName>
</protein>
<dbReference type="GO" id="GO:0050850">
    <property type="term" value="P:positive regulation of calcium-mediated signaling"/>
    <property type="evidence" value="ECO:0007669"/>
    <property type="project" value="Ensembl"/>
</dbReference>
<dbReference type="HOGENOM" id="CLU_009579_11_3_1"/>
<dbReference type="CTD" id="3358"/>
<name>F7BES5_MONDO</name>
<dbReference type="GO" id="GO:0042802">
    <property type="term" value="F:identical protein binding"/>
    <property type="evidence" value="ECO:0007669"/>
    <property type="project" value="Ensembl"/>
</dbReference>
<dbReference type="SUPFAM" id="SSF81321">
    <property type="entry name" value="Family A G protein-coupled receptor-like"/>
    <property type="match status" value="1"/>
</dbReference>
<keyword evidence="16" id="KW-1185">Reference proteome</keyword>
<evidence type="ECO:0000313" key="15">
    <source>
        <dbReference type="Ensembl" id="ENSMODP00000006204.4"/>
    </source>
</evidence>
<feature type="transmembrane region" description="Helical" evidence="13">
    <location>
        <begin position="94"/>
        <end position="120"/>
    </location>
</feature>
<dbReference type="FunCoup" id="F7BES5">
    <property type="interactions" value="283"/>
</dbReference>
<dbReference type="GO" id="GO:0031644">
    <property type="term" value="P:regulation of nervous system process"/>
    <property type="evidence" value="ECO:0007669"/>
    <property type="project" value="Ensembl"/>
</dbReference>
<dbReference type="GO" id="GO:0099589">
    <property type="term" value="F:serotonin receptor activity"/>
    <property type="evidence" value="ECO:0007669"/>
    <property type="project" value="Ensembl"/>
</dbReference>
<keyword evidence="5 13" id="KW-1133">Transmembrane helix</keyword>
<evidence type="ECO:0000256" key="5">
    <source>
        <dbReference type="ARBA" id="ARBA00022989"/>
    </source>
</evidence>
<keyword evidence="7 13" id="KW-0472">Membrane</keyword>
<dbReference type="GO" id="GO:0007187">
    <property type="term" value="P:G protein-coupled receptor signaling pathway, coupled to cyclic nucleotide second messenger"/>
    <property type="evidence" value="ECO:0000318"/>
    <property type="project" value="GO_Central"/>
</dbReference>
<dbReference type="GO" id="GO:0030425">
    <property type="term" value="C:dendrite"/>
    <property type="evidence" value="ECO:0000318"/>
    <property type="project" value="GO_Central"/>
</dbReference>
<feature type="transmembrane region" description="Helical" evidence="13">
    <location>
        <begin position="217"/>
        <end position="239"/>
    </location>
</feature>
<dbReference type="PANTHER" id="PTHR24247">
    <property type="entry name" value="5-HYDROXYTRYPTAMINE RECEPTOR"/>
    <property type="match status" value="1"/>
</dbReference>
<proteinExistence type="inferred from homology"/>
<dbReference type="GO" id="GO:0001587">
    <property type="term" value="F:Gq/11-coupled serotonin receptor activity"/>
    <property type="evidence" value="ECO:0007669"/>
    <property type="project" value="Ensembl"/>
</dbReference>
<evidence type="ECO:0000256" key="10">
    <source>
        <dbReference type="ARBA" id="ARBA00023224"/>
    </source>
</evidence>
<keyword evidence="3" id="KW-0085">Behavior</keyword>
<sequence length="500" mass="56701">MLIHRIRALSSVLQNSLMALHLSRNLTETGMDEYMNGTDTENGTKPEPTPTPGPIRKNWPALLIFIVIVITVAGNILVILAVSLEKKLQNATNFFLMSLAVADMLVGLLVMPVSVLTILYEYTWPLPKQLCPMWISLDVLFSTASIMHLCAISLDRYIAIRNPIEHSRFNSRTKAIIKIAIVWTISMAVSVPIPIIGLRDESKVFVNGSCTLNEPNFVLIGSFVAFFIPLFIMVITYCLTIQVLQGQSQVFGGERRRKRSKFGCLRRERSANNISTIHNPNAIRIISPGHREGYRKGTMQAIANERRASKVLGIVFFLFLLMWCPFFVTNIMAVMCTQSCRKSTLDELLSVFVWIGYVCSGINPLVYTLFNKTYRRAFLKYLSFGWLGKTKSPPRQIPLSAANLYPREYPGRDFVPTGFTPREYCVTHEEEEDDDVPQIYPLEERSIEERSIEERSIEERSIEERPNTELVEVVIEMAPCSPQPIVEDTCTMVDEKVTTV</sequence>
<dbReference type="Bgee" id="ENSMODG00000005042">
    <property type="expression patterns" value="Expressed in spinal cord and 2 other cell types or tissues"/>
</dbReference>
<evidence type="ECO:0000256" key="11">
    <source>
        <dbReference type="RuleBase" id="RU000688"/>
    </source>
</evidence>
<dbReference type="GO" id="GO:0019934">
    <property type="term" value="P:cGMP-mediated signaling"/>
    <property type="evidence" value="ECO:0007669"/>
    <property type="project" value="Ensembl"/>
</dbReference>
<reference evidence="15 16" key="1">
    <citation type="journal article" date="2007" name="Nature">
        <title>Genome of the marsupial Monodelphis domestica reveals innovation in non-coding sequences.</title>
        <authorList>
            <person name="Mikkelsen T.S."/>
            <person name="Wakefield M.J."/>
            <person name="Aken B."/>
            <person name="Amemiya C.T."/>
            <person name="Chang J.L."/>
            <person name="Duke S."/>
            <person name="Garber M."/>
            <person name="Gentles A.J."/>
            <person name="Goodstadt L."/>
            <person name="Heger A."/>
            <person name="Jurka J."/>
            <person name="Kamal M."/>
            <person name="Mauceli E."/>
            <person name="Searle S.M."/>
            <person name="Sharpe T."/>
            <person name="Baker M.L."/>
            <person name="Batzer M.A."/>
            <person name="Benos P.V."/>
            <person name="Belov K."/>
            <person name="Clamp M."/>
            <person name="Cook A."/>
            <person name="Cuff J."/>
            <person name="Das R."/>
            <person name="Davidow L."/>
            <person name="Deakin J.E."/>
            <person name="Fazzari M.J."/>
            <person name="Glass J.L."/>
            <person name="Grabherr M."/>
            <person name="Greally J.M."/>
            <person name="Gu W."/>
            <person name="Hore T.A."/>
            <person name="Huttley G.A."/>
            <person name="Kleber M."/>
            <person name="Jirtle R.L."/>
            <person name="Koina E."/>
            <person name="Lee J.T."/>
            <person name="Mahony S."/>
            <person name="Marra M.A."/>
            <person name="Miller R.D."/>
            <person name="Nicholls R.D."/>
            <person name="Oda M."/>
            <person name="Papenfuss A.T."/>
            <person name="Parra Z.E."/>
            <person name="Pollock D.D."/>
            <person name="Ray D.A."/>
            <person name="Schein J.E."/>
            <person name="Speed T.P."/>
            <person name="Thompson K."/>
            <person name="VandeBerg J.L."/>
            <person name="Wade C.M."/>
            <person name="Walker J.A."/>
            <person name="Waters P.D."/>
            <person name="Webber C."/>
            <person name="Weidman J.R."/>
            <person name="Xie X."/>
            <person name="Zody M.C."/>
            <person name="Baldwin J."/>
            <person name="Abdouelleil A."/>
            <person name="Abdulkadir J."/>
            <person name="Abebe A."/>
            <person name="Abera B."/>
            <person name="Abreu J."/>
            <person name="Acer S.C."/>
            <person name="Aftuck L."/>
            <person name="Alexander A."/>
            <person name="An P."/>
            <person name="Anderson E."/>
            <person name="Anderson S."/>
            <person name="Arachi H."/>
            <person name="Azer M."/>
            <person name="Bachantsang P."/>
            <person name="Barry A."/>
            <person name="Bayul T."/>
            <person name="Berlin A."/>
            <person name="Bessette D."/>
            <person name="Bloom T."/>
            <person name="Bloom T."/>
            <person name="Boguslavskiy L."/>
            <person name="Bonnet C."/>
            <person name="Boukhgalter B."/>
            <person name="Bourzgui I."/>
            <person name="Brown A."/>
            <person name="Cahill P."/>
            <person name="Channer S."/>
            <person name="Cheshatsang Y."/>
            <person name="Chuda L."/>
            <person name="Citroen M."/>
            <person name="Collymore A."/>
            <person name="Cooke P."/>
            <person name="Costello M."/>
            <person name="D'Aco K."/>
            <person name="Daza R."/>
            <person name="De Haan G."/>
            <person name="DeGray S."/>
            <person name="DeMaso C."/>
            <person name="Dhargay N."/>
            <person name="Dooley K."/>
            <person name="Dooley E."/>
            <person name="Doricent M."/>
            <person name="Dorje P."/>
            <person name="Dorjee K."/>
            <person name="Dupes A."/>
            <person name="Elong R."/>
            <person name="Falk J."/>
            <person name="Farina A."/>
            <person name="Faro S."/>
            <person name="Ferguson D."/>
            <person name="Fisher S."/>
            <person name="Foley C.D."/>
            <person name="Franke A."/>
            <person name="Friedrich D."/>
            <person name="Gadbois L."/>
            <person name="Gearin G."/>
            <person name="Gearin C.R."/>
            <person name="Giannoukos G."/>
            <person name="Goode T."/>
            <person name="Graham J."/>
            <person name="Grandbois E."/>
            <person name="Grewal S."/>
            <person name="Gyaltsen K."/>
            <person name="Hafez N."/>
            <person name="Hagos B."/>
            <person name="Hall J."/>
            <person name="Henson C."/>
            <person name="Hollinger A."/>
            <person name="Honan T."/>
            <person name="Huard M.D."/>
            <person name="Hughes L."/>
            <person name="Hurhula B."/>
            <person name="Husby M.E."/>
            <person name="Kamat A."/>
            <person name="Kanga B."/>
            <person name="Kashin S."/>
            <person name="Khazanovich D."/>
            <person name="Kisner P."/>
            <person name="Lance K."/>
            <person name="Lara M."/>
            <person name="Lee W."/>
            <person name="Lennon N."/>
            <person name="Letendre F."/>
            <person name="LeVine R."/>
            <person name="Lipovsky A."/>
            <person name="Liu X."/>
            <person name="Liu J."/>
            <person name="Liu S."/>
            <person name="Lokyitsang T."/>
            <person name="Lokyitsang Y."/>
            <person name="Lubonja R."/>
            <person name="Lui A."/>
            <person name="MacDonald P."/>
            <person name="Magnisalis V."/>
            <person name="Maru K."/>
            <person name="Matthews C."/>
            <person name="McCusker W."/>
            <person name="McDonough S."/>
            <person name="Mehta T."/>
            <person name="Meldrim J."/>
            <person name="Meneus L."/>
            <person name="Mihai O."/>
            <person name="Mihalev A."/>
            <person name="Mihova T."/>
            <person name="Mittelman R."/>
            <person name="Mlenga V."/>
            <person name="Montmayeur A."/>
            <person name="Mulrain L."/>
            <person name="Navidi A."/>
            <person name="Naylor J."/>
            <person name="Negash T."/>
            <person name="Nguyen T."/>
            <person name="Nguyen N."/>
            <person name="Nicol R."/>
            <person name="Norbu C."/>
            <person name="Norbu N."/>
            <person name="Novod N."/>
            <person name="O'Neill B."/>
            <person name="Osman S."/>
            <person name="Markiewicz E."/>
            <person name="Oyono O.L."/>
            <person name="Patti C."/>
            <person name="Phunkhang P."/>
            <person name="Pierre F."/>
            <person name="Priest M."/>
            <person name="Raghuraman S."/>
            <person name="Rege F."/>
            <person name="Reyes R."/>
            <person name="Rise C."/>
            <person name="Rogov P."/>
            <person name="Ross K."/>
            <person name="Ryan E."/>
            <person name="Settipalli S."/>
            <person name="Shea T."/>
            <person name="Sherpa N."/>
            <person name="Shi L."/>
            <person name="Shih D."/>
            <person name="Sparrow T."/>
            <person name="Spaulding J."/>
            <person name="Stalker J."/>
            <person name="Stange-Thomann N."/>
            <person name="Stavropoulos S."/>
            <person name="Stone C."/>
            <person name="Strader C."/>
            <person name="Tesfaye S."/>
            <person name="Thomson T."/>
            <person name="Thoulutsang Y."/>
            <person name="Thoulutsang D."/>
            <person name="Topham K."/>
            <person name="Topping I."/>
            <person name="Tsamla T."/>
            <person name="Vassiliev H."/>
            <person name="Vo A."/>
            <person name="Wangchuk T."/>
            <person name="Wangdi T."/>
            <person name="Weiand M."/>
            <person name="Wilkinson J."/>
            <person name="Wilson A."/>
            <person name="Yadav S."/>
            <person name="Young G."/>
            <person name="Yu Q."/>
            <person name="Zembek L."/>
            <person name="Zhong D."/>
            <person name="Zimmer A."/>
            <person name="Zwirko Z."/>
            <person name="Jaffe D.B."/>
            <person name="Alvarez P."/>
            <person name="Brockman W."/>
            <person name="Butler J."/>
            <person name="Chin C."/>
            <person name="Gnerre S."/>
            <person name="MacCallum I."/>
            <person name="Graves J.A."/>
            <person name="Ponting C.P."/>
            <person name="Breen M."/>
            <person name="Samollow P.B."/>
            <person name="Lander E.S."/>
            <person name="Lindblad-Toh K."/>
        </authorList>
    </citation>
    <scope>NUCLEOTIDE SEQUENCE [LARGE SCALE GENOMIC DNA]</scope>
</reference>
<dbReference type="GO" id="GO:0007268">
    <property type="term" value="P:chemical synaptic transmission"/>
    <property type="evidence" value="ECO:0000318"/>
    <property type="project" value="GO_Central"/>
</dbReference>
<dbReference type="GeneTree" id="ENSGT01050000244937"/>
<feature type="transmembrane region" description="Helical" evidence="13">
    <location>
        <begin position="311"/>
        <end position="328"/>
    </location>
</feature>
<evidence type="ECO:0000256" key="7">
    <source>
        <dbReference type="ARBA" id="ARBA00023136"/>
    </source>
</evidence>
<keyword evidence="10 11" id="KW-0807">Transducer</keyword>
<dbReference type="GO" id="GO:0007208">
    <property type="term" value="P:phospholipase C-activating serotonin receptor signaling pathway"/>
    <property type="evidence" value="ECO:0000318"/>
    <property type="project" value="GO_Central"/>
</dbReference>
<feature type="domain" description="G-protein coupled receptors family 1 profile" evidence="14">
    <location>
        <begin position="74"/>
        <end position="367"/>
    </location>
</feature>
<dbReference type="InterPro" id="IPR017452">
    <property type="entry name" value="GPCR_Rhodpsn_7TM"/>
</dbReference>
<feature type="region of interest" description="Disordered" evidence="12">
    <location>
        <begin position="33"/>
        <end position="53"/>
    </location>
</feature>
<gene>
    <name evidence="15" type="primary">HTR2C</name>
</gene>
<dbReference type="GO" id="GO:0006874">
    <property type="term" value="P:intracellular calcium ion homeostasis"/>
    <property type="evidence" value="ECO:0007669"/>
    <property type="project" value="Ensembl"/>
</dbReference>
<evidence type="ECO:0000256" key="2">
    <source>
        <dbReference type="ARBA" id="ARBA00022475"/>
    </source>
</evidence>
<evidence type="ECO:0000313" key="16">
    <source>
        <dbReference type="Proteomes" id="UP000002280"/>
    </source>
</evidence>
<dbReference type="GO" id="GO:0071886">
    <property type="term" value="F:1-(4-iodo-2,5-dimethoxyphenyl)propan-2-amine binding"/>
    <property type="evidence" value="ECO:0007669"/>
    <property type="project" value="Ensembl"/>
</dbReference>
<accession>F7BES5</accession>
<feature type="transmembrane region" description="Helical" evidence="13">
    <location>
        <begin position="59"/>
        <end position="82"/>
    </location>
</feature>
<dbReference type="GO" id="GO:0007631">
    <property type="term" value="P:feeding behavior"/>
    <property type="evidence" value="ECO:0007669"/>
    <property type="project" value="Ensembl"/>
</dbReference>
<dbReference type="GO" id="GO:0051209">
    <property type="term" value="P:release of sequestered calcium ion into cytosol"/>
    <property type="evidence" value="ECO:0000318"/>
    <property type="project" value="GO_Central"/>
</dbReference>
<keyword evidence="6 11" id="KW-0297">G-protein coupled receptor</keyword>
<evidence type="ECO:0000256" key="12">
    <source>
        <dbReference type="SAM" id="MobiDB-lite"/>
    </source>
</evidence>
<evidence type="ECO:0000256" key="9">
    <source>
        <dbReference type="ARBA" id="ARBA00023170"/>
    </source>
</evidence>
<feature type="transmembrane region" description="Helical" evidence="13">
    <location>
        <begin position="175"/>
        <end position="197"/>
    </location>
</feature>
<dbReference type="CDD" id="cd15305">
    <property type="entry name" value="7tmA_5-HT2C"/>
    <property type="match status" value="1"/>
</dbReference>
<dbReference type="GO" id="GO:0045202">
    <property type="term" value="C:synapse"/>
    <property type="evidence" value="ECO:0007669"/>
    <property type="project" value="GOC"/>
</dbReference>
<dbReference type="RefSeq" id="XP_056665454.1">
    <property type="nucleotide sequence ID" value="XM_056809476.1"/>
</dbReference>
<organism evidence="15 16">
    <name type="scientific">Monodelphis domestica</name>
    <name type="common">Gray short-tailed opossum</name>
    <dbReference type="NCBI Taxonomy" id="13616"/>
    <lineage>
        <taxon>Eukaryota</taxon>
        <taxon>Metazoa</taxon>
        <taxon>Chordata</taxon>
        <taxon>Craniata</taxon>
        <taxon>Vertebrata</taxon>
        <taxon>Euteleostomi</taxon>
        <taxon>Mammalia</taxon>
        <taxon>Metatheria</taxon>
        <taxon>Didelphimorphia</taxon>
        <taxon>Didelphidae</taxon>
        <taxon>Monodelphis</taxon>
    </lineage>
</organism>
<dbReference type="PRINTS" id="PR01101">
    <property type="entry name" value="5HTRECEPTOR"/>
</dbReference>
<dbReference type="GO" id="GO:0007210">
    <property type="term" value="P:serotonin receptor signaling pathway"/>
    <property type="evidence" value="ECO:0000318"/>
    <property type="project" value="GO_Central"/>
</dbReference>
<dbReference type="InterPro" id="IPR000276">
    <property type="entry name" value="GPCR_Rhodpsn"/>
</dbReference>
<dbReference type="Ensembl" id="ENSMODT00000006334.4">
    <property type="protein sequence ID" value="ENSMODP00000006204.4"/>
    <property type="gene ID" value="ENSMODG00000005042.4"/>
</dbReference>
<dbReference type="GO" id="GO:0043397">
    <property type="term" value="P:regulation of corticotropin-releasing hormone secretion"/>
    <property type="evidence" value="ECO:0007669"/>
    <property type="project" value="Ensembl"/>
</dbReference>
<dbReference type="OMA" id="MRIKAIC"/>
<comment type="subcellular location">
    <subcellularLocation>
        <location evidence="1">Cell membrane</location>
        <topology evidence="1">Multi-pass membrane protein</topology>
    </subcellularLocation>
</comment>
<dbReference type="OrthoDB" id="420518at2759"/>
<dbReference type="PROSITE" id="PS50262">
    <property type="entry name" value="G_PROTEIN_RECEP_F1_2"/>
    <property type="match status" value="1"/>
</dbReference>
<dbReference type="GO" id="GO:0098666">
    <property type="term" value="C:G protein-coupled serotonin receptor complex"/>
    <property type="evidence" value="ECO:0007669"/>
    <property type="project" value="Ensembl"/>
</dbReference>
<keyword evidence="4 11" id="KW-0812">Transmembrane</keyword>
<dbReference type="GO" id="GO:0045600">
    <property type="term" value="P:positive regulation of fat cell differentiation"/>
    <property type="evidence" value="ECO:0007669"/>
    <property type="project" value="Ensembl"/>
</dbReference>
<dbReference type="GO" id="GO:0010513">
    <property type="term" value="P:positive regulation of phosphatidylinositol biosynthetic process"/>
    <property type="evidence" value="ECO:0007669"/>
    <property type="project" value="Ensembl"/>
</dbReference>
<dbReference type="GO" id="GO:0032098">
    <property type="term" value="P:regulation of appetite"/>
    <property type="evidence" value="ECO:0007669"/>
    <property type="project" value="Ensembl"/>
</dbReference>
<dbReference type="STRING" id="13616.ENSMODP00000006204"/>
<evidence type="ECO:0000259" key="14">
    <source>
        <dbReference type="PROSITE" id="PS50262"/>
    </source>
</evidence>
<dbReference type="Proteomes" id="UP000002280">
    <property type="component" value="Chromosome X"/>
</dbReference>
<keyword evidence="2" id="KW-1003">Cell membrane</keyword>
<dbReference type="PROSITE" id="PS00237">
    <property type="entry name" value="G_PROTEIN_RECEP_F1_1"/>
    <property type="match status" value="1"/>
</dbReference>
<dbReference type="GO" id="GO:0005886">
    <property type="term" value="C:plasma membrane"/>
    <property type="evidence" value="ECO:0000318"/>
    <property type="project" value="GO_Central"/>
</dbReference>
<dbReference type="InterPro" id="IPR002231">
    <property type="entry name" value="5HT_rcpt"/>
</dbReference>
<dbReference type="GO" id="GO:0051378">
    <property type="term" value="F:serotonin binding"/>
    <property type="evidence" value="ECO:0007669"/>
    <property type="project" value="Ensembl"/>
</dbReference>
<evidence type="ECO:0000256" key="1">
    <source>
        <dbReference type="ARBA" id="ARBA00004651"/>
    </source>
</evidence>
<dbReference type="AlphaFoldDB" id="F7BES5"/>
<feature type="transmembrane region" description="Helical" evidence="13">
    <location>
        <begin position="132"/>
        <end position="154"/>
    </location>
</feature>
<evidence type="ECO:0000256" key="6">
    <source>
        <dbReference type="ARBA" id="ARBA00023040"/>
    </source>
</evidence>
<dbReference type="InParanoid" id="F7BES5"/>
<dbReference type="RefSeq" id="XP_007507597.1">
    <property type="nucleotide sequence ID" value="XM_007507535.3"/>
</dbReference>
<keyword evidence="8" id="KW-1015">Disulfide bond</keyword>
<evidence type="ECO:0000256" key="8">
    <source>
        <dbReference type="ARBA" id="ARBA00023157"/>
    </source>
</evidence>
<reference evidence="15" key="3">
    <citation type="submission" date="2025-09" db="UniProtKB">
        <authorList>
            <consortium name="Ensembl"/>
        </authorList>
    </citation>
    <scope>IDENTIFICATION</scope>
</reference>
<reference evidence="15" key="2">
    <citation type="submission" date="2025-08" db="UniProtKB">
        <authorList>
            <consortium name="Ensembl"/>
        </authorList>
    </citation>
    <scope>IDENTIFICATION</scope>
</reference>
<feature type="transmembrane region" description="Helical" evidence="13">
    <location>
        <begin position="348"/>
        <end position="370"/>
    </location>
</feature>
<dbReference type="GO" id="GO:0070374">
    <property type="term" value="P:positive regulation of ERK1 and ERK2 cascade"/>
    <property type="evidence" value="ECO:0007669"/>
    <property type="project" value="Ensembl"/>
</dbReference>
<dbReference type="SMART" id="SM01381">
    <property type="entry name" value="7TM_GPCR_Srsx"/>
    <property type="match status" value="1"/>
</dbReference>
<dbReference type="GO" id="GO:0004993">
    <property type="term" value="F:G protein-coupled serotonin receptor activity"/>
    <property type="evidence" value="ECO:0000318"/>
    <property type="project" value="GO_Central"/>
</dbReference>
<dbReference type="eggNOG" id="KOG3656">
    <property type="taxonomic scope" value="Eukaryota"/>
</dbReference>
<evidence type="ECO:0000256" key="3">
    <source>
        <dbReference type="ARBA" id="ARBA00022610"/>
    </source>
</evidence>
<dbReference type="GO" id="GO:0030594">
    <property type="term" value="F:neurotransmitter receptor activity"/>
    <property type="evidence" value="ECO:0000318"/>
    <property type="project" value="GO_Central"/>
</dbReference>
<evidence type="ECO:0000256" key="4">
    <source>
        <dbReference type="ARBA" id="ARBA00022692"/>
    </source>
</evidence>
<dbReference type="GeneID" id="100011052"/>
<dbReference type="GO" id="GO:0001662">
    <property type="term" value="P:behavioral fear response"/>
    <property type="evidence" value="ECO:0007669"/>
    <property type="project" value="Ensembl"/>
</dbReference>
<evidence type="ECO:0000256" key="13">
    <source>
        <dbReference type="SAM" id="Phobius"/>
    </source>
</evidence>
<dbReference type="Gene3D" id="1.20.1070.10">
    <property type="entry name" value="Rhodopsin 7-helix transmembrane proteins"/>
    <property type="match status" value="1"/>
</dbReference>
<keyword evidence="9 11" id="KW-0675">Receptor</keyword>